<evidence type="ECO:0000256" key="1">
    <source>
        <dbReference type="ARBA" id="ARBA00022553"/>
    </source>
</evidence>
<protein>
    <submittedName>
        <fullName evidence="6">WD repeat domain 7</fullName>
    </submittedName>
</protein>
<dbReference type="InterPro" id="IPR015943">
    <property type="entry name" value="WD40/YVTN_repeat-like_dom_sf"/>
</dbReference>
<dbReference type="InterPro" id="IPR019775">
    <property type="entry name" value="WD40_repeat_CS"/>
</dbReference>
<dbReference type="GO" id="GO:0005737">
    <property type="term" value="C:cytoplasm"/>
    <property type="evidence" value="ECO:0007669"/>
    <property type="project" value="TreeGrafter"/>
</dbReference>
<dbReference type="PROSITE" id="PS00678">
    <property type="entry name" value="WD_REPEATS_1"/>
    <property type="match status" value="1"/>
</dbReference>
<dbReference type="Proteomes" id="UP000472264">
    <property type="component" value="Chromosome 12"/>
</dbReference>
<feature type="region of interest" description="Disordered" evidence="5">
    <location>
        <begin position="838"/>
        <end position="866"/>
    </location>
</feature>
<proteinExistence type="predicted"/>
<evidence type="ECO:0000313" key="7">
    <source>
        <dbReference type="Proteomes" id="UP000472264"/>
    </source>
</evidence>
<name>A0A665VWY0_ECHNA</name>
<dbReference type="InterPro" id="IPR001680">
    <property type="entry name" value="WD40_rpt"/>
</dbReference>
<evidence type="ECO:0000256" key="5">
    <source>
        <dbReference type="SAM" id="MobiDB-lite"/>
    </source>
</evidence>
<dbReference type="Pfam" id="PF00400">
    <property type="entry name" value="WD40"/>
    <property type="match status" value="3"/>
</dbReference>
<reference evidence="6" key="3">
    <citation type="submission" date="2025-09" db="UniProtKB">
        <authorList>
            <consortium name="Ensembl"/>
        </authorList>
    </citation>
    <scope>IDENTIFICATION</scope>
</reference>
<keyword evidence="7" id="KW-1185">Reference proteome</keyword>
<feature type="repeat" description="WD" evidence="4">
    <location>
        <begin position="60"/>
        <end position="104"/>
    </location>
</feature>
<dbReference type="SUPFAM" id="SSF50998">
    <property type="entry name" value="Quinoprotein alcohol dehydrogenase-like"/>
    <property type="match status" value="1"/>
</dbReference>
<dbReference type="AlphaFoldDB" id="A0A665VWY0"/>
<dbReference type="Ensembl" id="ENSENLT00000037114.1">
    <property type="protein sequence ID" value="ENSENLP00000036156.1"/>
    <property type="gene ID" value="ENSENLG00000015668.1"/>
</dbReference>
<accession>A0A665VWY0</accession>
<evidence type="ECO:0000256" key="3">
    <source>
        <dbReference type="ARBA" id="ARBA00022737"/>
    </source>
</evidence>
<dbReference type="Gene3D" id="2.130.10.10">
    <property type="entry name" value="YVTN repeat-like/Quinoprotein amine dehydrogenase"/>
    <property type="match status" value="2"/>
</dbReference>
<keyword evidence="1" id="KW-0597">Phosphoprotein</keyword>
<dbReference type="PANTHER" id="PTHR44099:SF3">
    <property type="entry name" value="WD REPEAT-CONTAINING PROTEIN 7"/>
    <property type="match status" value="1"/>
</dbReference>
<dbReference type="SMART" id="SM00320">
    <property type="entry name" value="WD40"/>
    <property type="match status" value="3"/>
</dbReference>
<sequence>MSGNSLVLPIVLWGRTAPTHCISSLLVMDDFSTIITGCHDGQICLWDMTPELEICPRAMLFGHTASITCLSKASACSDKQYIVSASESGEMCLWDVNDGRCIEFTKLACAHTGIQFYQFTIGTQREGRLICNGHYPEILVVDATSLEVLYSLVSKISPDWISSMSIIRSHRTQEDTVVAVSVTGILKVWIITAEVSKMQDLDPVFEEESKPIYCQGCQSISFCTFTQSSLLVVCSKYWRVFDAGDYSLLCSVPSNNDQTWTGGEFIAADKVIIWTEDGCSYIYKLPASCLPASEHFRSDVGKTKEGSIPPLVYSIVNRTDKQLLICAPVTRFFFGRREPFHKLLIQGDSAGRLSLWKLQVSSNISLQEAFDNLTPVSAGIIDQLSVLPGKDEPIKVTASVYIPSQGRLVCGREDGSIILVPATQTAIVQLLQGEHMLRRGWPPHRTLRGHRNKVTCVLYPYQISPRYDQRSLVSGGVDFSVIVWDIFTGEMKHIFCVHGGEITQLIIPPENCSVRHISFSFSSSYKFTYSRLITILLSLPLVHLFLFSGALDRCVMGITAVEILNACDELAPATVDALSHPAVNLKQAMTRRSLAALKNMAQHKLQALATNLLAADNADKGNLPKYSHNALVVQAMKTNLTDPDMHVLFFDVEAVIIQLLTEEAQRPNPTLVSPETLQKIVHHSFETIKEHLLDEDEEEEEEMRRREEKSKSLSLLEYNLTMDTAKLFMSCLHAWGLNDQLDGICLERLGMLRPHCPISFGLISRGGHMSLMLPTFKESLLCQLSLATGRKLTLSDIVGKGTYGVSRAVTTQHLLSVISLANTLMGMTNATFVGEHMKKAPARPPRPGGTPESQRRTPAAPSQPSCPALQAQIKQGWSQLAAMHCVMLPDLLGLDKFRPPLLEMLARRWQDRCLEVTHTDTQHSVFLFFIFYFIFFRQLQELF</sequence>
<evidence type="ECO:0000313" key="6">
    <source>
        <dbReference type="Ensembl" id="ENSENLP00000036156.1"/>
    </source>
</evidence>
<reference evidence="6" key="2">
    <citation type="submission" date="2025-08" db="UniProtKB">
        <authorList>
            <consortium name="Ensembl"/>
        </authorList>
    </citation>
    <scope>IDENTIFICATION</scope>
</reference>
<dbReference type="InterPro" id="IPR049916">
    <property type="entry name" value="WDR72-like"/>
</dbReference>
<dbReference type="FunFam" id="2.130.10.10:FF:000247">
    <property type="entry name" value="WD repeat-containing protein 72"/>
    <property type="match status" value="1"/>
</dbReference>
<dbReference type="InterPro" id="IPR011047">
    <property type="entry name" value="Quinoprotein_ADH-like_sf"/>
</dbReference>
<keyword evidence="2 4" id="KW-0853">WD repeat</keyword>
<evidence type="ECO:0000256" key="2">
    <source>
        <dbReference type="ARBA" id="ARBA00022574"/>
    </source>
</evidence>
<dbReference type="PROSITE" id="PS50082">
    <property type="entry name" value="WD_REPEATS_2"/>
    <property type="match status" value="2"/>
</dbReference>
<evidence type="ECO:0000256" key="4">
    <source>
        <dbReference type="PROSITE-ProRule" id="PRU00221"/>
    </source>
</evidence>
<dbReference type="PANTHER" id="PTHR44099">
    <property type="entry name" value="RABCONNECTIN-3B, ISOFORM A"/>
    <property type="match status" value="1"/>
</dbReference>
<feature type="repeat" description="WD" evidence="4">
    <location>
        <begin position="447"/>
        <end position="494"/>
    </location>
</feature>
<gene>
    <name evidence="6" type="primary">wdr7</name>
</gene>
<organism evidence="6 7">
    <name type="scientific">Echeneis naucrates</name>
    <name type="common">Live sharksucker</name>
    <dbReference type="NCBI Taxonomy" id="173247"/>
    <lineage>
        <taxon>Eukaryota</taxon>
        <taxon>Metazoa</taxon>
        <taxon>Chordata</taxon>
        <taxon>Craniata</taxon>
        <taxon>Vertebrata</taxon>
        <taxon>Euteleostomi</taxon>
        <taxon>Actinopterygii</taxon>
        <taxon>Neopterygii</taxon>
        <taxon>Teleostei</taxon>
        <taxon>Neoteleostei</taxon>
        <taxon>Acanthomorphata</taxon>
        <taxon>Carangaria</taxon>
        <taxon>Carangiformes</taxon>
        <taxon>Echeneidae</taxon>
        <taxon>Echeneis</taxon>
    </lineage>
</organism>
<reference evidence="6" key="1">
    <citation type="submission" date="2021-04" db="EMBL/GenBank/DDBJ databases">
        <authorList>
            <consortium name="Wellcome Sanger Institute Data Sharing"/>
        </authorList>
    </citation>
    <scope>NUCLEOTIDE SEQUENCE [LARGE SCALE GENOMIC DNA]</scope>
</reference>
<keyword evidence="3" id="KW-0677">Repeat</keyword>